<dbReference type="Proteomes" id="UP001266305">
    <property type="component" value="Unassembled WGS sequence"/>
</dbReference>
<evidence type="ECO:0000313" key="2">
    <source>
        <dbReference type="EMBL" id="KAK2120621.1"/>
    </source>
</evidence>
<organism evidence="2 3">
    <name type="scientific">Saguinus oedipus</name>
    <name type="common">Cotton-top tamarin</name>
    <name type="synonym">Oedipomidas oedipus</name>
    <dbReference type="NCBI Taxonomy" id="9490"/>
    <lineage>
        <taxon>Eukaryota</taxon>
        <taxon>Metazoa</taxon>
        <taxon>Chordata</taxon>
        <taxon>Craniata</taxon>
        <taxon>Vertebrata</taxon>
        <taxon>Euteleostomi</taxon>
        <taxon>Mammalia</taxon>
        <taxon>Eutheria</taxon>
        <taxon>Euarchontoglires</taxon>
        <taxon>Primates</taxon>
        <taxon>Haplorrhini</taxon>
        <taxon>Platyrrhini</taxon>
        <taxon>Cebidae</taxon>
        <taxon>Callitrichinae</taxon>
        <taxon>Saguinus</taxon>
    </lineage>
</organism>
<keyword evidence="3" id="KW-1185">Reference proteome</keyword>
<dbReference type="EMBL" id="JASSZA010000001">
    <property type="protein sequence ID" value="KAK2120621.1"/>
    <property type="molecule type" value="Genomic_DNA"/>
</dbReference>
<feature type="region of interest" description="Disordered" evidence="1">
    <location>
        <begin position="1"/>
        <end position="28"/>
    </location>
</feature>
<protein>
    <submittedName>
        <fullName evidence="2">Uncharacterized protein</fullName>
    </submittedName>
</protein>
<sequence length="311" mass="33515">MSDSACLEKEQSSQLSGPPSAVAGCPAPLRQADPALDKWHVPSTSGLFVHLHSVDSSVQVPTWLVGSLVRTDSLDAYLRSQIPHPPQTLVQRMHGPTCRRTQVCMDPAVDGPYSPVERPGFLPVQHRLVQRMQGPRRWPEGRKLTAVSLLHCNSGCDRKVPRPEHRGAGACASLERQGWWPWFLMVPGEPVEPPPAPPGSLCAHPTQLQLLAPRGGGMGVASHRSPWLGSHCGLPLMGQRRRHSETPITPPTGVVTHECLDSPGGPPAVQAPPSCCSFWEHYLSVQVVVPGLELNGRDPGALGRPPLSSPT</sequence>
<comment type="caution">
    <text evidence="2">The sequence shown here is derived from an EMBL/GenBank/DDBJ whole genome shotgun (WGS) entry which is preliminary data.</text>
</comment>
<accession>A0ABQ9WH23</accession>
<name>A0ABQ9WH23_SAGOE</name>
<evidence type="ECO:0000256" key="1">
    <source>
        <dbReference type="SAM" id="MobiDB-lite"/>
    </source>
</evidence>
<proteinExistence type="predicted"/>
<gene>
    <name evidence="2" type="ORF">P7K49_002007</name>
</gene>
<evidence type="ECO:0000313" key="3">
    <source>
        <dbReference type="Proteomes" id="UP001266305"/>
    </source>
</evidence>
<reference evidence="2 3" key="1">
    <citation type="submission" date="2023-05" db="EMBL/GenBank/DDBJ databases">
        <title>B98-5 Cell Line De Novo Hybrid Assembly: An Optical Mapping Approach.</title>
        <authorList>
            <person name="Kananen K."/>
            <person name="Auerbach J.A."/>
            <person name="Kautto E."/>
            <person name="Blachly J.S."/>
        </authorList>
    </citation>
    <scope>NUCLEOTIDE SEQUENCE [LARGE SCALE GENOMIC DNA]</scope>
    <source>
        <strain evidence="2">B95-8</strain>
        <tissue evidence="2">Cell line</tissue>
    </source>
</reference>
<feature type="compositionally biased region" description="Basic and acidic residues" evidence="1">
    <location>
        <begin position="1"/>
        <end position="11"/>
    </location>
</feature>